<reference evidence="1 2" key="1">
    <citation type="submission" date="2019-02" db="EMBL/GenBank/DDBJ databases">
        <title>Deep-cultivation of Planctomycetes and their phenomic and genomic characterization uncovers novel biology.</title>
        <authorList>
            <person name="Wiegand S."/>
            <person name="Jogler M."/>
            <person name="Boedeker C."/>
            <person name="Pinto D."/>
            <person name="Vollmers J."/>
            <person name="Rivas-Marin E."/>
            <person name="Kohn T."/>
            <person name="Peeters S.H."/>
            <person name="Heuer A."/>
            <person name="Rast P."/>
            <person name="Oberbeckmann S."/>
            <person name="Bunk B."/>
            <person name="Jeske O."/>
            <person name="Meyerdierks A."/>
            <person name="Storesund J.E."/>
            <person name="Kallscheuer N."/>
            <person name="Luecker S."/>
            <person name="Lage O.M."/>
            <person name="Pohl T."/>
            <person name="Merkel B.J."/>
            <person name="Hornburger P."/>
            <person name="Mueller R.-W."/>
            <person name="Bruemmer F."/>
            <person name="Labrenz M."/>
            <person name="Spormann A.M."/>
            <person name="Op Den Camp H."/>
            <person name="Overmann J."/>
            <person name="Amann R."/>
            <person name="Jetten M.S.M."/>
            <person name="Mascher T."/>
            <person name="Medema M.H."/>
            <person name="Devos D.P."/>
            <person name="Kaster A.-K."/>
            <person name="Ovreas L."/>
            <person name="Rohde M."/>
            <person name="Galperin M.Y."/>
            <person name="Jogler C."/>
        </authorList>
    </citation>
    <scope>NUCLEOTIDE SEQUENCE [LARGE SCALE GENOMIC DNA]</scope>
    <source>
        <strain evidence="1 2">Poly41</strain>
    </source>
</reference>
<evidence type="ECO:0000313" key="1">
    <source>
        <dbReference type="EMBL" id="TWU31164.1"/>
    </source>
</evidence>
<comment type="caution">
    <text evidence="1">The sequence shown here is derived from an EMBL/GenBank/DDBJ whole genome shotgun (WGS) entry which is preliminary data.</text>
</comment>
<keyword evidence="2" id="KW-1185">Reference proteome</keyword>
<name>A0A5C6D5P2_9BACT</name>
<accession>A0A5C6D5P2</accession>
<proteinExistence type="predicted"/>
<dbReference type="AlphaFoldDB" id="A0A5C6D5P2"/>
<sequence>MRGLNPIFMDPYDGAVLTHGYDNRQCDPIRQAMGHALDWSRRVDLAAMTPHTELSSSKYCLANPGVEYLIYCPAGSKTTNG</sequence>
<evidence type="ECO:0000313" key="2">
    <source>
        <dbReference type="Proteomes" id="UP000319143"/>
    </source>
</evidence>
<dbReference type="Proteomes" id="UP000319143">
    <property type="component" value="Unassembled WGS sequence"/>
</dbReference>
<dbReference type="EMBL" id="SJPV01000018">
    <property type="protein sequence ID" value="TWU31164.1"/>
    <property type="molecule type" value="Genomic_DNA"/>
</dbReference>
<organism evidence="1 2">
    <name type="scientific">Novipirellula artificiosorum</name>
    <dbReference type="NCBI Taxonomy" id="2528016"/>
    <lineage>
        <taxon>Bacteria</taxon>
        <taxon>Pseudomonadati</taxon>
        <taxon>Planctomycetota</taxon>
        <taxon>Planctomycetia</taxon>
        <taxon>Pirellulales</taxon>
        <taxon>Pirellulaceae</taxon>
        <taxon>Novipirellula</taxon>
    </lineage>
</organism>
<protein>
    <submittedName>
        <fullName evidence="1">Uncharacterized protein</fullName>
    </submittedName>
</protein>
<gene>
    <name evidence="1" type="ORF">Poly41_63550</name>
</gene>